<keyword evidence="4 8" id="KW-0472">Membrane</keyword>
<keyword evidence="6" id="KW-0325">Glycoprotein</keyword>
<feature type="domain" description="UPAR/Ly6" evidence="9">
    <location>
        <begin position="26"/>
        <end position="107"/>
    </location>
</feature>
<dbReference type="SMART" id="SM00134">
    <property type="entry name" value="LU"/>
    <property type="match status" value="1"/>
</dbReference>
<evidence type="ECO:0000256" key="1">
    <source>
        <dbReference type="ARBA" id="ARBA00004589"/>
    </source>
</evidence>
<evidence type="ECO:0000256" key="6">
    <source>
        <dbReference type="ARBA" id="ARBA00023180"/>
    </source>
</evidence>
<dbReference type="GO" id="GO:0001971">
    <property type="term" value="P:negative regulation of activation of membrane attack complex"/>
    <property type="evidence" value="ECO:0007669"/>
    <property type="project" value="TreeGrafter"/>
</dbReference>
<keyword evidence="8" id="KW-0812">Transmembrane</keyword>
<reference evidence="10" key="1">
    <citation type="submission" date="2021-09" db="EMBL/GenBank/DDBJ databases">
        <title>The complete genome of the Saguinine gammaherpesvirus 1 (SgGHV-1).</title>
        <authorList>
            <person name="Marti-Carreras J."/>
            <person name="Maes P."/>
        </authorList>
    </citation>
    <scope>NUCLEOTIDE SEQUENCE</scope>
    <source>
        <strain evidence="10">S338D</strain>
    </source>
</reference>
<dbReference type="CDD" id="cd23554">
    <property type="entry name" value="TFP_LU_ECD_CD59"/>
    <property type="match status" value="1"/>
</dbReference>
<dbReference type="GO" id="GO:0001848">
    <property type="term" value="F:complement binding"/>
    <property type="evidence" value="ECO:0007669"/>
    <property type="project" value="TreeGrafter"/>
</dbReference>
<keyword evidence="7" id="KW-0449">Lipoprotein</keyword>
<dbReference type="InterPro" id="IPR056949">
    <property type="entry name" value="CD59"/>
</dbReference>
<keyword evidence="3" id="KW-0732">Signal</keyword>
<dbReference type="Pfam" id="PF25152">
    <property type="entry name" value="CD59"/>
    <property type="match status" value="1"/>
</dbReference>
<accession>A0A9Q8VIL9</accession>
<evidence type="ECO:0000256" key="8">
    <source>
        <dbReference type="SAM" id="Phobius"/>
    </source>
</evidence>
<dbReference type="PANTHER" id="PTHR10036">
    <property type="entry name" value="CD59 GLYCOPROTEIN"/>
    <property type="match status" value="1"/>
</dbReference>
<evidence type="ECO:0000256" key="7">
    <source>
        <dbReference type="ARBA" id="ARBA00023288"/>
    </source>
</evidence>
<evidence type="ECO:0000256" key="2">
    <source>
        <dbReference type="ARBA" id="ARBA00022622"/>
    </source>
</evidence>
<dbReference type="Gene3D" id="2.10.60.10">
    <property type="entry name" value="CD59"/>
    <property type="match status" value="1"/>
</dbReference>
<dbReference type="GO" id="GO:0098552">
    <property type="term" value="C:side of membrane"/>
    <property type="evidence" value="ECO:0007669"/>
    <property type="project" value="UniProtKB-KW"/>
</dbReference>
<protein>
    <recommendedName>
        <fullName evidence="9">UPAR/Ly6 domain-containing protein</fullName>
    </recommendedName>
</protein>
<feature type="transmembrane region" description="Helical" evidence="8">
    <location>
        <begin position="111"/>
        <end position="133"/>
    </location>
</feature>
<dbReference type="InterPro" id="IPR045860">
    <property type="entry name" value="Snake_toxin-like_sf"/>
</dbReference>
<dbReference type="SUPFAM" id="SSF57302">
    <property type="entry name" value="Snake toxin-like"/>
    <property type="match status" value="1"/>
</dbReference>
<dbReference type="GO" id="GO:0005886">
    <property type="term" value="C:plasma membrane"/>
    <property type="evidence" value="ECO:0007669"/>
    <property type="project" value="TreeGrafter"/>
</dbReference>
<dbReference type="PANTHER" id="PTHR10036:SF24">
    <property type="entry name" value="CD59 GLYCOPROTEIN"/>
    <property type="match status" value="1"/>
</dbReference>
<dbReference type="EMBL" id="OK337614">
    <property type="protein sequence ID" value="UNP64527.1"/>
    <property type="molecule type" value="Genomic_DNA"/>
</dbReference>
<evidence type="ECO:0000256" key="4">
    <source>
        <dbReference type="ARBA" id="ARBA00023136"/>
    </source>
</evidence>
<proteinExistence type="predicted"/>
<dbReference type="Proteomes" id="UP001142430">
    <property type="component" value="Segment"/>
</dbReference>
<name>A0A9Q8VIL9_9GAMA</name>
<keyword evidence="5" id="KW-1015">Disulfide bond</keyword>
<sequence>MDSTIGLMLLGLLLLQGTICHTENALQCYSCIDPLSPCNETTRCHVDLDTCAIVVAGPRTYHQCWKSTDCTFSEFFKRLDEPELNYACCQENLCNSNKDIVDGGNQTGKSLLVVLLILVAVCLLILVIIWNWLI</sequence>
<evidence type="ECO:0000256" key="5">
    <source>
        <dbReference type="ARBA" id="ARBA00023157"/>
    </source>
</evidence>
<keyword evidence="8" id="KW-1133">Transmembrane helix</keyword>
<organism evidence="10 11">
    <name type="scientific">Saguinine gammaherpesvirus 1</name>
    <dbReference type="NCBI Taxonomy" id="2169901"/>
    <lineage>
        <taxon>Viruses</taxon>
        <taxon>Duplodnaviria</taxon>
        <taxon>Heunggongvirae</taxon>
        <taxon>Peploviricota</taxon>
        <taxon>Herviviricetes</taxon>
        <taxon>Herpesvirales</taxon>
        <taxon>Orthoherpesviridae</taxon>
        <taxon>Gammaherpesvirinae</taxon>
    </lineage>
</organism>
<evidence type="ECO:0000256" key="3">
    <source>
        <dbReference type="ARBA" id="ARBA00022729"/>
    </source>
</evidence>
<keyword evidence="2" id="KW-0336">GPI-anchor</keyword>
<evidence type="ECO:0000313" key="11">
    <source>
        <dbReference type="Proteomes" id="UP001142430"/>
    </source>
</evidence>
<comment type="subcellular location">
    <subcellularLocation>
        <location evidence="1">Membrane</location>
        <topology evidence="1">Lipid-anchor</topology>
        <topology evidence="1">GPI-anchor</topology>
    </subcellularLocation>
</comment>
<evidence type="ECO:0000259" key="9">
    <source>
        <dbReference type="SMART" id="SM00134"/>
    </source>
</evidence>
<evidence type="ECO:0000313" key="10">
    <source>
        <dbReference type="EMBL" id="UNP64527.1"/>
    </source>
</evidence>
<dbReference type="InterPro" id="IPR016054">
    <property type="entry name" value="LY6_UPA_recep-like"/>
</dbReference>